<evidence type="ECO:0000259" key="8">
    <source>
        <dbReference type="PROSITE" id="PS50109"/>
    </source>
</evidence>
<dbReference type="EC" id="2.7.13.3" evidence="2"/>
<keyword evidence="5 9" id="KW-0418">Kinase</keyword>
<comment type="catalytic activity">
    <reaction evidence="1">
        <text>ATP + protein L-histidine = ADP + protein N-phospho-L-histidine.</text>
        <dbReference type="EC" id="2.7.13.3"/>
    </reaction>
</comment>
<feature type="domain" description="Histidine kinase" evidence="8">
    <location>
        <begin position="238"/>
        <end position="452"/>
    </location>
</feature>
<dbReference type="Gene3D" id="3.30.565.10">
    <property type="entry name" value="Histidine kinase-like ATPase, C-terminal domain"/>
    <property type="match status" value="1"/>
</dbReference>
<dbReference type="PANTHER" id="PTHR43711">
    <property type="entry name" value="TWO-COMPONENT HISTIDINE KINASE"/>
    <property type="match status" value="1"/>
</dbReference>
<dbReference type="PRINTS" id="PR00344">
    <property type="entry name" value="BCTRLSENSOR"/>
</dbReference>
<keyword evidence="3" id="KW-0597">Phosphoprotein</keyword>
<dbReference type="InterPro" id="IPR036890">
    <property type="entry name" value="HATPase_C_sf"/>
</dbReference>
<evidence type="ECO:0000256" key="4">
    <source>
        <dbReference type="ARBA" id="ARBA00022679"/>
    </source>
</evidence>
<dbReference type="InterPro" id="IPR003661">
    <property type="entry name" value="HisK_dim/P_dom"/>
</dbReference>
<feature type="transmembrane region" description="Helical" evidence="7">
    <location>
        <begin position="61"/>
        <end position="80"/>
    </location>
</feature>
<dbReference type="InterPro" id="IPR050736">
    <property type="entry name" value="Sensor_HK_Regulatory"/>
</dbReference>
<reference evidence="9 10" key="1">
    <citation type="submission" date="2019-03" db="EMBL/GenBank/DDBJ databases">
        <title>Genomic Encyclopedia of Archaeal and Bacterial Type Strains, Phase II (KMG-II): from individual species to whole genera.</title>
        <authorList>
            <person name="Goeker M."/>
        </authorList>
    </citation>
    <scope>NUCLEOTIDE SEQUENCE [LARGE SCALE GENOMIC DNA]</scope>
    <source>
        <strain evidence="9 10">DSM 19034</strain>
    </source>
</reference>
<dbReference type="InterPro" id="IPR004358">
    <property type="entry name" value="Sig_transdc_His_kin-like_C"/>
</dbReference>
<name>A0A4R6ILJ4_9SPHI</name>
<dbReference type="OrthoDB" id="9810447at2"/>
<dbReference type="InterPro" id="IPR036097">
    <property type="entry name" value="HisK_dim/P_sf"/>
</dbReference>
<dbReference type="AlphaFoldDB" id="A0A4R6ILJ4"/>
<dbReference type="Gene3D" id="1.10.287.130">
    <property type="match status" value="1"/>
</dbReference>
<dbReference type="Proteomes" id="UP000295499">
    <property type="component" value="Unassembled WGS sequence"/>
</dbReference>
<protein>
    <recommendedName>
        <fullName evidence="2">histidine kinase</fullName>
        <ecNumber evidence="2">2.7.13.3</ecNumber>
    </recommendedName>
</protein>
<dbReference type="PROSITE" id="PS50109">
    <property type="entry name" value="HIS_KIN"/>
    <property type="match status" value="1"/>
</dbReference>
<evidence type="ECO:0000256" key="1">
    <source>
        <dbReference type="ARBA" id="ARBA00000085"/>
    </source>
</evidence>
<dbReference type="Pfam" id="PF00512">
    <property type="entry name" value="HisKA"/>
    <property type="match status" value="1"/>
</dbReference>
<dbReference type="SUPFAM" id="SSF55874">
    <property type="entry name" value="ATPase domain of HSP90 chaperone/DNA topoisomerase II/histidine kinase"/>
    <property type="match status" value="1"/>
</dbReference>
<dbReference type="SMART" id="SM00388">
    <property type="entry name" value="HisKA"/>
    <property type="match status" value="1"/>
</dbReference>
<keyword evidence="10" id="KW-1185">Reference proteome</keyword>
<dbReference type="SMART" id="SM00387">
    <property type="entry name" value="HATPase_c"/>
    <property type="match status" value="1"/>
</dbReference>
<evidence type="ECO:0000256" key="2">
    <source>
        <dbReference type="ARBA" id="ARBA00012438"/>
    </source>
</evidence>
<sequence>MPKYNFNILNYQALKGKRDMWADLIGSPSKFPLEGRIFHSISIGLMLLACIYVPYNLYAGLYVGSVSALLLGSFFAYQYYQSRFHNRPHNSTFFGITGIAIFGINYFTNSGINGSTDLIWPVYLLLVFAISPYQQHLKWLFIYLLCFLLLHLLEFYHPELVEYPFSAGKGQFVDRVTAFPIPVVAIYIIIRFIRRSHDKARAAEQEKTMAVELSNAQILSQKDQLEQSNIEKNKLMSIISHDLRTPLMNVRDYLELLNEYELDNAERKNLEKVLLTSTNNAMDMLSNLLHWTKTQMEGPNVHLQELNLLTVLSNTLGIEKTHALKKEISLDYQISPEIVVLADVDMLQLVVRNLVSNAIKFTQEGGHIAVNSTLLANECKITVSDNGQGIPVEKQEKIFSIKAEPAFGTKNERGVGLGLVLCKEYIERQGGRIGFDSTPGSGSCFYIYIPVK</sequence>
<accession>A0A4R6ILJ4</accession>
<organism evidence="9 10">
    <name type="scientific">Pedobacter duraquae</name>
    <dbReference type="NCBI Taxonomy" id="425511"/>
    <lineage>
        <taxon>Bacteria</taxon>
        <taxon>Pseudomonadati</taxon>
        <taxon>Bacteroidota</taxon>
        <taxon>Sphingobacteriia</taxon>
        <taxon>Sphingobacteriales</taxon>
        <taxon>Sphingobacteriaceae</taxon>
        <taxon>Pedobacter</taxon>
    </lineage>
</organism>
<keyword evidence="6" id="KW-0902">Two-component regulatory system</keyword>
<dbReference type="EMBL" id="SNWM01000002">
    <property type="protein sequence ID" value="TDO22931.1"/>
    <property type="molecule type" value="Genomic_DNA"/>
</dbReference>
<comment type="caution">
    <text evidence="9">The sequence shown here is derived from an EMBL/GenBank/DDBJ whole genome shotgun (WGS) entry which is preliminary data.</text>
</comment>
<evidence type="ECO:0000256" key="5">
    <source>
        <dbReference type="ARBA" id="ARBA00022777"/>
    </source>
</evidence>
<feature type="transmembrane region" description="Helical" evidence="7">
    <location>
        <begin position="118"/>
        <end position="133"/>
    </location>
</feature>
<proteinExistence type="predicted"/>
<gene>
    <name evidence="9" type="ORF">CLV32_1916</name>
</gene>
<dbReference type="InterPro" id="IPR003594">
    <property type="entry name" value="HATPase_dom"/>
</dbReference>
<evidence type="ECO:0000256" key="6">
    <source>
        <dbReference type="ARBA" id="ARBA00023012"/>
    </source>
</evidence>
<feature type="transmembrane region" description="Helical" evidence="7">
    <location>
        <begin position="92"/>
        <end position="112"/>
    </location>
</feature>
<evidence type="ECO:0000256" key="3">
    <source>
        <dbReference type="ARBA" id="ARBA00022553"/>
    </source>
</evidence>
<keyword evidence="7" id="KW-0812">Transmembrane</keyword>
<dbReference type="GO" id="GO:0000155">
    <property type="term" value="F:phosphorelay sensor kinase activity"/>
    <property type="evidence" value="ECO:0007669"/>
    <property type="project" value="InterPro"/>
</dbReference>
<keyword evidence="7" id="KW-0472">Membrane</keyword>
<keyword evidence="7" id="KW-1133">Transmembrane helix</keyword>
<evidence type="ECO:0000256" key="7">
    <source>
        <dbReference type="SAM" id="Phobius"/>
    </source>
</evidence>
<dbReference type="Pfam" id="PF02518">
    <property type="entry name" value="HATPase_c"/>
    <property type="match status" value="1"/>
</dbReference>
<dbReference type="PANTHER" id="PTHR43711:SF1">
    <property type="entry name" value="HISTIDINE KINASE 1"/>
    <property type="match status" value="1"/>
</dbReference>
<dbReference type="RefSeq" id="WP_133554697.1">
    <property type="nucleotide sequence ID" value="NZ_SNWM01000002.1"/>
</dbReference>
<feature type="transmembrane region" description="Helical" evidence="7">
    <location>
        <begin position="140"/>
        <end position="156"/>
    </location>
</feature>
<feature type="transmembrane region" description="Helical" evidence="7">
    <location>
        <begin position="176"/>
        <end position="193"/>
    </location>
</feature>
<dbReference type="SUPFAM" id="SSF47384">
    <property type="entry name" value="Homodimeric domain of signal transducing histidine kinase"/>
    <property type="match status" value="1"/>
</dbReference>
<keyword evidence="4" id="KW-0808">Transferase</keyword>
<dbReference type="CDD" id="cd00082">
    <property type="entry name" value="HisKA"/>
    <property type="match status" value="1"/>
</dbReference>
<evidence type="ECO:0000313" key="10">
    <source>
        <dbReference type="Proteomes" id="UP000295499"/>
    </source>
</evidence>
<dbReference type="InterPro" id="IPR005467">
    <property type="entry name" value="His_kinase_dom"/>
</dbReference>
<evidence type="ECO:0000313" key="9">
    <source>
        <dbReference type="EMBL" id="TDO22931.1"/>
    </source>
</evidence>